<proteinExistence type="predicted"/>
<dbReference type="SUPFAM" id="SSF48179">
    <property type="entry name" value="6-phosphogluconate dehydrogenase C-terminal domain-like"/>
    <property type="match status" value="1"/>
</dbReference>
<dbReference type="InterPro" id="IPR029154">
    <property type="entry name" value="HIBADH-like_NADP-bd"/>
</dbReference>
<dbReference type="InterPro" id="IPR013328">
    <property type="entry name" value="6PGD_dom2"/>
</dbReference>
<evidence type="ECO:0000313" key="6">
    <source>
        <dbReference type="Proteomes" id="UP001148932"/>
    </source>
</evidence>
<dbReference type="Pfam" id="PF03446">
    <property type="entry name" value="NAD_binding_2"/>
    <property type="match status" value="1"/>
</dbReference>
<gene>
    <name evidence="5" type="ORF">OIN59_24140</name>
</gene>
<dbReference type="PANTHER" id="PTHR43060:SF15">
    <property type="entry name" value="3-HYDROXYISOBUTYRATE DEHYDROGENASE-LIKE 1, MITOCHONDRIAL-RELATED"/>
    <property type="match status" value="1"/>
</dbReference>
<evidence type="ECO:0000259" key="4">
    <source>
        <dbReference type="Pfam" id="PF14833"/>
    </source>
</evidence>
<dbReference type="Pfam" id="PF14833">
    <property type="entry name" value="NAD_binding_11"/>
    <property type="match status" value="1"/>
</dbReference>
<name>A0ABT5S3M4_9BURK</name>
<feature type="domain" description="3-hydroxyisobutyrate dehydrogenase-like NAD-binding" evidence="4">
    <location>
        <begin position="167"/>
        <end position="285"/>
    </location>
</feature>
<dbReference type="Gene3D" id="1.10.1040.10">
    <property type="entry name" value="N-(1-d-carboxylethyl)-l-norvaline Dehydrogenase, domain 2"/>
    <property type="match status" value="1"/>
</dbReference>
<evidence type="ECO:0000313" key="5">
    <source>
        <dbReference type="EMBL" id="MDD2180537.1"/>
    </source>
</evidence>
<sequence>MKQRVGIIGVGLMGHGIARNILKHGHPLVALEHAGNQPMDDLLEAGAKTEKTGRALAAQSDVIILCVTGSPEVELVLSGADGVLKGLRPGTIVVDCSTAIPASTERMAAMVVSAGGLFVDAPMTRTAQHAHEGRLNLLVGGDAAVLEQLMPVLRCFAENVSHAGVIGAGHRLKLLHNFVSLGSVSLLAEAAACAARGGIRPELFVEVLASGGGAGVALDRLKPYILSRDSSTLQFFMSNALKDLRYYVQMAGDSSAVHRIGDAVSATFDAAVQQGGPRAMVPELVSLLIEAEPADVSKT</sequence>
<dbReference type="InterPro" id="IPR015815">
    <property type="entry name" value="HIBADH-related"/>
</dbReference>
<dbReference type="SUPFAM" id="SSF51735">
    <property type="entry name" value="NAD(P)-binding Rossmann-fold domains"/>
    <property type="match status" value="1"/>
</dbReference>
<dbReference type="InterPro" id="IPR006115">
    <property type="entry name" value="6PGDH_NADP-bd"/>
</dbReference>
<keyword evidence="2" id="KW-0520">NAD</keyword>
<evidence type="ECO:0000256" key="1">
    <source>
        <dbReference type="ARBA" id="ARBA00023002"/>
    </source>
</evidence>
<keyword evidence="6" id="KW-1185">Reference proteome</keyword>
<organism evidence="5 6">
    <name type="scientific">Acidovorax benzenivorans</name>
    <dbReference type="NCBI Taxonomy" id="2987520"/>
    <lineage>
        <taxon>Bacteria</taxon>
        <taxon>Pseudomonadati</taxon>
        <taxon>Pseudomonadota</taxon>
        <taxon>Betaproteobacteria</taxon>
        <taxon>Burkholderiales</taxon>
        <taxon>Comamonadaceae</taxon>
        <taxon>Acidovorax</taxon>
    </lineage>
</organism>
<protein>
    <submittedName>
        <fullName evidence="5">NAD(P)-dependent oxidoreductase</fullName>
    </submittedName>
</protein>
<evidence type="ECO:0000256" key="2">
    <source>
        <dbReference type="ARBA" id="ARBA00023027"/>
    </source>
</evidence>
<dbReference type="Gene3D" id="3.40.50.720">
    <property type="entry name" value="NAD(P)-binding Rossmann-like Domain"/>
    <property type="match status" value="1"/>
</dbReference>
<dbReference type="PIRSF" id="PIRSF000103">
    <property type="entry name" value="HIBADH"/>
    <property type="match status" value="1"/>
</dbReference>
<reference evidence="5" key="1">
    <citation type="submission" date="2022-10" db="EMBL/GenBank/DDBJ databases">
        <title>Description of microaerobic benzene degrading bacteria.</title>
        <authorList>
            <person name="Bedics A."/>
            <person name="Tancsics A."/>
            <person name="Banerjee S."/>
        </authorList>
    </citation>
    <scope>NUCLEOTIDE SEQUENCE</scope>
    <source>
        <strain evidence="5">D2M1</strain>
    </source>
</reference>
<comment type="caution">
    <text evidence="5">The sequence shown here is derived from an EMBL/GenBank/DDBJ whole genome shotgun (WGS) entry which is preliminary data.</text>
</comment>
<keyword evidence="1" id="KW-0560">Oxidoreductase</keyword>
<evidence type="ECO:0000259" key="3">
    <source>
        <dbReference type="Pfam" id="PF03446"/>
    </source>
</evidence>
<dbReference type="RefSeq" id="WP_274114589.1">
    <property type="nucleotide sequence ID" value="NZ_JAPCKI010000024.1"/>
</dbReference>
<dbReference type="Proteomes" id="UP001148932">
    <property type="component" value="Unassembled WGS sequence"/>
</dbReference>
<dbReference type="InterPro" id="IPR036291">
    <property type="entry name" value="NAD(P)-bd_dom_sf"/>
</dbReference>
<accession>A0ABT5S3M4</accession>
<feature type="domain" description="6-phosphogluconate dehydrogenase NADP-binding" evidence="3">
    <location>
        <begin position="4"/>
        <end position="164"/>
    </location>
</feature>
<dbReference type="PANTHER" id="PTHR43060">
    <property type="entry name" value="3-HYDROXYISOBUTYRATE DEHYDROGENASE-LIKE 1, MITOCHONDRIAL-RELATED"/>
    <property type="match status" value="1"/>
</dbReference>
<dbReference type="InterPro" id="IPR008927">
    <property type="entry name" value="6-PGluconate_DH-like_C_sf"/>
</dbReference>
<dbReference type="EMBL" id="JAPCKI010000024">
    <property type="protein sequence ID" value="MDD2180537.1"/>
    <property type="molecule type" value="Genomic_DNA"/>
</dbReference>